<dbReference type="InterPro" id="IPR036388">
    <property type="entry name" value="WH-like_DNA-bd_sf"/>
</dbReference>
<dbReference type="SUPFAM" id="SSF46785">
    <property type="entry name" value="Winged helix' DNA-binding domain"/>
    <property type="match status" value="1"/>
</dbReference>
<accession>A0ABT4YVK0</accession>
<dbReference type="InterPro" id="IPR000847">
    <property type="entry name" value="LysR_HTH_N"/>
</dbReference>
<dbReference type="Gene3D" id="1.10.10.10">
    <property type="entry name" value="Winged helix-like DNA-binding domain superfamily/Winged helix DNA-binding domain"/>
    <property type="match status" value="1"/>
</dbReference>
<comment type="caution">
    <text evidence="6">The sequence shown here is derived from an EMBL/GenBank/DDBJ whole genome shotgun (WGS) entry which is preliminary data.</text>
</comment>
<dbReference type="Pfam" id="PF00126">
    <property type="entry name" value="HTH_1"/>
    <property type="match status" value="1"/>
</dbReference>
<dbReference type="InterPro" id="IPR058163">
    <property type="entry name" value="LysR-type_TF_proteobact-type"/>
</dbReference>
<dbReference type="InterPro" id="IPR005119">
    <property type="entry name" value="LysR_subst-bd"/>
</dbReference>
<evidence type="ECO:0000313" key="6">
    <source>
        <dbReference type="EMBL" id="MDB1125485.1"/>
    </source>
</evidence>
<feature type="domain" description="HTH lysR-type" evidence="5">
    <location>
        <begin position="14"/>
        <end position="66"/>
    </location>
</feature>
<evidence type="ECO:0000256" key="1">
    <source>
        <dbReference type="ARBA" id="ARBA00009437"/>
    </source>
</evidence>
<keyword evidence="7" id="KW-1185">Reference proteome</keyword>
<evidence type="ECO:0000259" key="5">
    <source>
        <dbReference type="PROSITE" id="PS50931"/>
    </source>
</evidence>
<dbReference type="Proteomes" id="UP001210678">
    <property type="component" value="Unassembled WGS sequence"/>
</dbReference>
<evidence type="ECO:0000313" key="7">
    <source>
        <dbReference type="Proteomes" id="UP001210678"/>
    </source>
</evidence>
<protein>
    <submittedName>
        <fullName evidence="6">LysR family transcriptional regulator</fullName>
    </submittedName>
</protein>
<dbReference type="Pfam" id="PF03466">
    <property type="entry name" value="LysR_substrate"/>
    <property type="match status" value="1"/>
</dbReference>
<evidence type="ECO:0000256" key="2">
    <source>
        <dbReference type="ARBA" id="ARBA00023015"/>
    </source>
</evidence>
<keyword evidence="4" id="KW-0804">Transcription</keyword>
<proteinExistence type="inferred from homology"/>
<sequence length="321" mass="36823">MSPYSNLPYSHKGLQVFESVARLMSFTLAANELHVTQSAVSRQVKQLEDDLNETLVIRGNRSIELTLKGHALYSVLEKNYLALESLIASWKQESQKKIVIKAALSYATRSLIPKIQQLHEKFPDYEIVVIPSMDEDESVNASEYDVLILNTRRGSIYADNPDILYLREEFMAPVCAQQLVSDQSNIEAIIQMPRLHPTMDHYDWITWLRNTHFDHFTKARDTTFFTLDMALSACLSGQGVTVTDLLLVLPELEHGYLICPEGAPVQYSPWQYFCHRRTKSAIVDEIIEWLKIETDKEVQTLNRLADQYLWKGVVQDSELAL</sequence>
<dbReference type="EMBL" id="JAQLOI010000003">
    <property type="protein sequence ID" value="MDB1125485.1"/>
    <property type="molecule type" value="Genomic_DNA"/>
</dbReference>
<dbReference type="PANTHER" id="PTHR30537:SF5">
    <property type="entry name" value="HTH-TYPE TRANSCRIPTIONAL ACTIVATOR TTDR-RELATED"/>
    <property type="match status" value="1"/>
</dbReference>
<evidence type="ECO:0000256" key="3">
    <source>
        <dbReference type="ARBA" id="ARBA00023125"/>
    </source>
</evidence>
<dbReference type="RefSeq" id="WP_272140905.1">
    <property type="nucleotide sequence ID" value="NZ_JAQLOI010000003.1"/>
</dbReference>
<dbReference type="SUPFAM" id="SSF53850">
    <property type="entry name" value="Periplasmic binding protein-like II"/>
    <property type="match status" value="1"/>
</dbReference>
<comment type="similarity">
    <text evidence="1">Belongs to the LysR transcriptional regulatory family.</text>
</comment>
<evidence type="ECO:0000256" key="4">
    <source>
        <dbReference type="ARBA" id="ARBA00023163"/>
    </source>
</evidence>
<dbReference type="PRINTS" id="PR00039">
    <property type="entry name" value="HTHLYSR"/>
</dbReference>
<name>A0ABT4YVK0_9VIBR</name>
<reference evidence="6 7" key="1">
    <citation type="submission" date="2023-01" db="EMBL/GenBank/DDBJ databases">
        <title>Vibrio sp. KJ40-1 sp.nov, isolated from marine algae.</title>
        <authorList>
            <person name="Butt M."/>
            <person name="Kim J.M.J."/>
            <person name="Jeon C.O.C."/>
        </authorList>
    </citation>
    <scope>NUCLEOTIDE SEQUENCE [LARGE SCALE GENOMIC DNA]</scope>
    <source>
        <strain evidence="6 7">KJ40-1</strain>
    </source>
</reference>
<dbReference type="Gene3D" id="3.40.190.10">
    <property type="entry name" value="Periplasmic binding protein-like II"/>
    <property type="match status" value="2"/>
</dbReference>
<dbReference type="InterPro" id="IPR036390">
    <property type="entry name" value="WH_DNA-bd_sf"/>
</dbReference>
<dbReference type="PANTHER" id="PTHR30537">
    <property type="entry name" value="HTH-TYPE TRANSCRIPTIONAL REGULATOR"/>
    <property type="match status" value="1"/>
</dbReference>
<organism evidence="6 7">
    <name type="scientific">Vibrio algarum</name>
    <dbReference type="NCBI Taxonomy" id="3020714"/>
    <lineage>
        <taxon>Bacteria</taxon>
        <taxon>Pseudomonadati</taxon>
        <taxon>Pseudomonadota</taxon>
        <taxon>Gammaproteobacteria</taxon>
        <taxon>Vibrionales</taxon>
        <taxon>Vibrionaceae</taxon>
        <taxon>Vibrio</taxon>
    </lineage>
</organism>
<keyword evidence="3" id="KW-0238">DNA-binding</keyword>
<gene>
    <name evidence="6" type="ORF">PGX00_18220</name>
</gene>
<keyword evidence="2" id="KW-0805">Transcription regulation</keyword>
<dbReference type="PROSITE" id="PS50931">
    <property type="entry name" value="HTH_LYSR"/>
    <property type="match status" value="1"/>
</dbReference>